<name>A0AAT9GMT5_9BACT</name>
<dbReference type="InterPro" id="IPR011486">
    <property type="entry name" value="BBP2"/>
</dbReference>
<dbReference type="RefSeq" id="WP_353549447.1">
    <property type="nucleotide sequence ID" value="NZ_AP029612.1"/>
</dbReference>
<reference evidence="2" key="1">
    <citation type="submission" date="2024-02" db="EMBL/GenBank/DDBJ databases">
        <title>Sediminibacterium planktonica sp. nov. and Sediminibacterium longus sp. nov., isolated from surface lake and river water.</title>
        <authorList>
            <person name="Watanabe K."/>
            <person name="Takemine S."/>
            <person name="Ishii Y."/>
            <person name="Ogata Y."/>
            <person name="Shindo C."/>
            <person name="Suda W."/>
        </authorList>
    </citation>
    <scope>NUCLEOTIDE SEQUENCE</scope>
    <source>
        <strain evidence="2">KACHI17</strain>
    </source>
</reference>
<organism evidence="2">
    <name type="scientific">Sediminibacterium sp. KACHI17</name>
    <dbReference type="NCBI Taxonomy" id="1751071"/>
    <lineage>
        <taxon>Bacteria</taxon>
        <taxon>Pseudomonadati</taxon>
        <taxon>Bacteroidota</taxon>
        <taxon>Chitinophagia</taxon>
        <taxon>Chitinophagales</taxon>
        <taxon>Chitinophagaceae</taxon>
        <taxon>Sediminibacterium</taxon>
    </lineage>
</organism>
<dbReference type="AlphaFoldDB" id="A0AAT9GMT5"/>
<dbReference type="EMBL" id="AP029612">
    <property type="protein sequence ID" value="BFG71824.1"/>
    <property type="molecule type" value="Genomic_DNA"/>
</dbReference>
<feature type="chain" id="PRO_5043344573" evidence="1">
    <location>
        <begin position="18"/>
        <end position="357"/>
    </location>
</feature>
<evidence type="ECO:0000256" key="1">
    <source>
        <dbReference type="SAM" id="SignalP"/>
    </source>
</evidence>
<keyword evidence="1" id="KW-0732">Signal</keyword>
<sequence>MYRLLSIILLFSLTVQAQEDSVKSKFTWGAYAEAFYSYNFNRPPTEQKLPFLYSYNRYQQLSMNLLMGRMSYQSKRFRSALAVAAGTYMDDNLESEDAVWGQVFEASLGVKLIKEKQLWLDAGIFPSHIGFESAIGADQLTLTRSMMADNSPYYESGLKLSFTSLNEKWYLAVLCVNGWQRSIRFGEGFNPAFGHQISYKPTTSLMLNSSSFIGDDRYILFKRKRYFHNFYANWKINDRWSLTGGFDIGWEEKLNDPSRMDTWYTPVAIVGFNVSDRHRIAGRVEYYRDVNGVIIDYPQPTGFQTAGYSVNYDYWISKRSCFRIEARKFSSAQPIFIASNGVVSNNSFLTTSLSIRL</sequence>
<accession>A0AAT9GMT5</accession>
<evidence type="ECO:0000313" key="2">
    <source>
        <dbReference type="EMBL" id="BFG71824.1"/>
    </source>
</evidence>
<feature type="signal peptide" evidence="1">
    <location>
        <begin position="1"/>
        <end position="17"/>
    </location>
</feature>
<dbReference type="Pfam" id="PF07642">
    <property type="entry name" value="BBP2"/>
    <property type="match status" value="1"/>
</dbReference>
<proteinExistence type="predicted"/>
<protein>
    <submittedName>
        <fullName evidence="2">Porin</fullName>
    </submittedName>
</protein>
<gene>
    <name evidence="2" type="ORF">KACHI17_27050</name>
</gene>